<gene>
    <name evidence="1" type="ORF">S01H1_43966</name>
</gene>
<proteinExistence type="predicted"/>
<reference evidence="1" key="1">
    <citation type="journal article" date="2014" name="Front. Microbiol.">
        <title>High frequency of phylogenetically diverse reductive dehalogenase-homologous genes in deep subseafloor sedimentary metagenomes.</title>
        <authorList>
            <person name="Kawai M."/>
            <person name="Futagami T."/>
            <person name="Toyoda A."/>
            <person name="Takaki Y."/>
            <person name="Nishi S."/>
            <person name="Hori S."/>
            <person name="Arai W."/>
            <person name="Tsubouchi T."/>
            <person name="Morono Y."/>
            <person name="Uchiyama I."/>
            <person name="Ito T."/>
            <person name="Fujiyama A."/>
            <person name="Inagaki F."/>
            <person name="Takami H."/>
        </authorList>
    </citation>
    <scope>NUCLEOTIDE SEQUENCE</scope>
    <source>
        <strain evidence="1">Expedition CK06-06</strain>
    </source>
</reference>
<name>X0UD19_9ZZZZ</name>
<protein>
    <submittedName>
        <fullName evidence="1">Uncharacterized protein</fullName>
    </submittedName>
</protein>
<accession>X0UD19</accession>
<sequence>DFFKQYGFDTLVIWECELTEPSKLRKRLLTFNAER</sequence>
<comment type="caution">
    <text evidence="1">The sequence shown here is derived from an EMBL/GenBank/DDBJ whole genome shotgun (WGS) entry which is preliminary data.</text>
</comment>
<dbReference type="AlphaFoldDB" id="X0UD19"/>
<feature type="non-terminal residue" evidence="1">
    <location>
        <position position="1"/>
    </location>
</feature>
<evidence type="ECO:0000313" key="1">
    <source>
        <dbReference type="EMBL" id="GAG03679.1"/>
    </source>
</evidence>
<organism evidence="1">
    <name type="scientific">marine sediment metagenome</name>
    <dbReference type="NCBI Taxonomy" id="412755"/>
    <lineage>
        <taxon>unclassified sequences</taxon>
        <taxon>metagenomes</taxon>
        <taxon>ecological metagenomes</taxon>
    </lineage>
</organism>
<dbReference type="EMBL" id="BARS01028028">
    <property type="protein sequence ID" value="GAG03679.1"/>
    <property type="molecule type" value="Genomic_DNA"/>
</dbReference>